<keyword evidence="5 9" id="KW-0671">Queuosine biosynthesis</keyword>
<feature type="binding site" evidence="11">
    <location>
        <position position="13"/>
    </location>
    <ligand>
        <name>Zn(2+)</name>
        <dbReference type="ChEBI" id="CHEBI:29105"/>
    </ligand>
</feature>
<dbReference type="EC" id="4.-.-.-" evidence="9"/>
<dbReference type="PANTHER" id="PTHR12589:SF7">
    <property type="entry name" value="6-PYRUVOYL TETRAHYDROBIOPTERIN SYNTHASE"/>
    <property type="match status" value="1"/>
</dbReference>
<evidence type="ECO:0000256" key="3">
    <source>
        <dbReference type="ARBA" id="ARBA00018141"/>
    </source>
</evidence>
<dbReference type="GO" id="GO:0008616">
    <property type="term" value="P:tRNA queuosine(34) biosynthetic process"/>
    <property type="evidence" value="ECO:0007669"/>
    <property type="project" value="UniProtKB-KW"/>
</dbReference>
<comment type="similarity">
    <text evidence="2 9">Belongs to the PTPS family. QueD subfamily.</text>
</comment>
<evidence type="ECO:0000256" key="11">
    <source>
        <dbReference type="PIRSR" id="PIRSR006113-2"/>
    </source>
</evidence>
<evidence type="ECO:0000256" key="4">
    <source>
        <dbReference type="ARBA" id="ARBA00022723"/>
    </source>
</evidence>
<keyword evidence="4 9" id="KW-0479">Metal-binding</keyword>
<dbReference type="GO" id="GO:0046872">
    <property type="term" value="F:metal ion binding"/>
    <property type="evidence" value="ECO:0007669"/>
    <property type="project" value="UniProtKB-KW"/>
</dbReference>
<proteinExistence type="inferred from homology"/>
<dbReference type="PIRSF" id="PIRSF006113">
    <property type="entry name" value="PTP_synth"/>
    <property type="match status" value="1"/>
</dbReference>
<comment type="pathway">
    <text evidence="1 9">Purine metabolism; 7-cyano-7-deazaguanine biosynthesis.</text>
</comment>
<accession>A0A4Q0MD15</accession>
<gene>
    <name evidence="12" type="primary">queD</name>
    <name evidence="12" type="ORF">EKH83_08650</name>
</gene>
<evidence type="ECO:0000256" key="2">
    <source>
        <dbReference type="ARBA" id="ARBA00008900"/>
    </source>
</evidence>
<dbReference type="InterPro" id="IPR038418">
    <property type="entry name" value="6-PTP_synth/QueD_sf"/>
</dbReference>
<dbReference type="AlphaFoldDB" id="A0A4Q0MD15"/>
<dbReference type="PANTHER" id="PTHR12589">
    <property type="entry name" value="PYRUVOYL TETRAHYDROBIOPTERIN SYNTHASE"/>
    <property type="match status" value="1"/>
</dbReference>
<dbReference type="Proteomes" id="UP000290848">
    <property type="component" value="Unassembled WGS sequence"/>
</dbReference>
<feature type="binding site" evidence="11">
    <location>
        <position position="30"/>
    </location>
    <ligand>
        <name>Zn(2+)</name>
        <dbReference type="ChEBI" id="CHEBI:29105"/>
    </ligand>
</feature>
<evidence type="ECO:0000256" key="6">
    <source>
        <dbReference type="ARBA" id="ARBA00022833"/>
    </source>
</evidence>
<feature type="active site" description="Charge relay system" evidence="10">
    <location>
        <position position="68"/>
    </location>
</feature>
<evidence type="ECO:0000256" key="1">
    <source>
        <dbReference type="ARBA" id="ARBA00005061"/>
    </source>
</evidence>
<keyword evidence="6 9" id="KW-0862">Zinc</keyword>
<evidence type="ECO:0000256" key="8">
    <source>
        <dbReference type="ARBA" id="ARBA00048807"/>
    </source>
</evidence>
<keyword evidence="7 9" id="KW-0456">Lyase</keyword>
<comment type="caution">
    <text evidence="12">The sequence shown here is derived from an EMBL/GenBank/DDBJ whole genome shotgun (WGS) entry which is preliminary data.</text>
</comment>
<dbReference type="Gene3D" id="3.30.479.10">
    <property type="entry name" value="6-pyruvoyl tetrahydropterin synthase/QueD"/>
    <property type="match status" value="1"/>
</dbReference>
<organism evidence="12 13">
    <name type="scientific">Arcticibacter tournemirensis</name>
    <dbReference type="NCBI Taxonomy" id="699437"/>
    <lineage>
        <taxon>Bacteria</taxon>
        <taxon>Pseudomonadati</taxon>
        <taxon>Bacteroidota</taxon>
        <taxon>Sphingobacteriia</taxon>
        <taxon>Sphingobacteriales</taxon>
        <taxon>Sphingobacteriaceae</taxon>
        <taxon>Arcticibacter</taxon>
    </lineage>
</organism>
<comment type="cofactor">
    <cofactor evidence="9 11">
        <name>Zn(2+)</name>
        <dbReference type="ChEBI" id="CHEBI:29105"/>
    </cofactor>
    <text evidence="9 11">Binds 1 zinc ion per subunit.</text>
</comment>
<feature type="active site" description="Proton acceptor" evidence="10">
    <location>
        <position position="24"/>
    </location>
</feature>
<protein>
    <recommendedName>
        <fullName evidence="3 9">6-carboxy-5,6,7,8-tetrahydropterin synthase</fullName>
        <ecNumber evidence="9">4.-.-.-</ecNumber>
    </recommendedName>
</protein>
<dbReference type="FunFam" id="3.30.479.10:FF:000001">
    <property type="entry name" value="6-carboxy-5,6,7,8-tetrahydropterin synthase"/>
    <property type="match status" value="1"/>
</dbReference>
<evidence type="ECO:0000313" key="13">
    <source>
        <dbReference type="Proteomes" id="UP000290848"/>
    </source>
</evidence>
<feature type="active site" description="Charge relay system" evidence="10">
    <location>
        <position position="107"/>
    </location>
</feature>
<evidence type="ECO:0000256" key="7">
    <source>
        <dbReference type="ARBA" id="ARBA00023239"/>
    </source>
</evidence>
<dbReference type="SUPFAM" id="SSF55620">
    <property type="entry name" value="Tetrahydrobiopterin biosynthesis enzymes-like"/>
    <property type="match status" value="1"/>
</dbReference>
<name>A0A4Q0MD15_9SPHI</name>
<dbReference type="RefSeq" id="WP_128769001.1">
    <property type="nucleotide sequence ID" value="NZ_RXOC01000004.1"/>
</dbReference>
<reference evidence="12 13" key="1">
    <citation type="submission" date="2018-12" db="EMBL/GenBank/DDBJ databases">
        <title>The Draft Genome Sequence of the Soil Bacterium Pedobacter tournemirensis R1.</title>
        <authorList>
            <person name="He J."/>
        </authorList>
    </citation>
    <scope>NUCLEOTIDE SEQUENCE [LARGE SCALE GENOMIC DNA]</scope>
    <source>
        <strain evidence="12 13">R1</strain>
    </source>
</reference>
<dbReference type="NCBIfam" id="TIGR03367">
    <property type="entry name" value="queuosine_QueD"/>
    <property type="match status" value="1"/>
</dbReference>
<comment type="catalytic activity">
    <reaction evidence="8 9">
        <text>7,8-dihydroneopterin 3'-triphosphate + H2O = 6-carboxy-5,6,7,8-tetrahydropterin + triphosphate + acetaldehyde + 2 H(+)</text>
        <dbReference type="Rhea" id="RHEA:27966"/>
        <dbReference type="ChEBI" id="CHEBI:15343"/>
        <dbReference type="ChEBI" id="CHEBI:15377"/>
        <dbReference type="ChEBI" id="CHEBI:15378"/>
        <dbReference type="ChEBI" id="CHEBI:18036"/>
        <dbReference type="ChEBI" id="CHEBI:58462"/>
        <dbReference type="ChEBI" id="CHEBI:61032"/>
        <dbReference type="EC" id="4.1.2.50"/>
    </reaction>
</comment>
<dbReference type="InterPro" id="IPR007115">
    <property type="entry name" value="6-PTP_synth/QueD"/>
</dbReference>
<evidence type="ECO:0000313" key="12">
    <source>
        <dbReference type="EMBL" id="RXF70696.1"/>
    </source>
</evidence>
<sequence length="118" mass="13487">MIIYKQFFFDSAHFLPKVPKGHKCGDLHGHTYKLTVFFEGDLDPEQGWLIDFNEIKKIVDPVVSSIDHKLLNDIPGLENPTSELLSVWLWNKIKPELPLLIRIELNETPTSGVVYEGA</sequence>
<dbReference type="Pfam" id="PF01242">
    <property type="entry name" value="PTPS"/>
    <property type="match status" value="1"/>
</dbReference>
<feature type="binding site" evidence="11">
    <location>
        <position position="28"/>
    </location>
    <ligand>
        <name>Zn(2+)</name>
        <dbReference type="ChEBI" id="CHEBI:29105"/>
    </ligand>
</feature>
<dbReference type="EMBL" id="RXOC01000004">
    <property type="protein sequence ID" value="RXF70696.1"/>
    <property type="molecule type" value="Genomic_DNA"/>
</dbReference>
<evidence type="ECO:0000256" key="9">
    <source>
        <dbReference type="PIRNR" id="PIRNR006113"/>
    </source>
</evidence>
<evidence type="ECO:0000256" key="10">
    <source>
        <dbReference type="PIRSR" id="PIRSR006113-1"/>
    </source>
</evidence>
<dbReference type="GO" id="GO:0070497">
    <property type="term" value="F:6-carboxytetrahydropterin synthase activity"/>
    <property type="evidence" value="ECO:0007669"/>
    <property type="project" value="UniProtKB-EC"/>
</dbReference>
<dbReference type="UniPathway" id="UPA00391"/>
<evidence type="ECO:0000256" key="5">
    <source>
        <dbReference type="ARBA" id="ARBA00022785"/>
    </source>
</evidence>